<reference evidence="1 2" key="1">
    <citation type="submission" date="2019-07" db="EMBL/GenBank/DDBJ databases">
        <title>Annotation for the trematode Paragonimus westermani.</title>
        <authorList>
            <person name="Choi Y.-J."/>
        </authorList>
    </citation>
    <scope>NUCLEOTIDE SEQUENCE [LARGE SCALE GENOMIC DNA]</scope>
    <source>
        <strain evidence="1">180907_Pwestermani</strain>
    </source>
</reference>
<dbReference type="OrthoDB" id="6230910at2759"/>
<evidence type="ECO:0000313" key="1">
    <source>
        <dbReference type="EMBL" id="KAF8571628.1"/>
    </source>
</evidence>
<accession>A0A8T0DWW9</accession>
<dbReference type="Proteomes" id="UP000699462">
    <property type="component" value="Unassembled WGS sequence"/>
</dbReference>
<dbReference type="EMBL" id="JTDF01000409">
    <property type="protein sequence ID" value="KAF8571628.1"/>
    <property type="molecule type" value="Genomic_DNA"/>
</dbReference>
<dbReference type="AlphaFoldDB" id="A0A8T0DWW9"/>
<organism evidence="1 2">
    <name type="scientific">Paragonimus westermani</name>
    <dbReference type="NCBI Taxonomy" id="34504"/>
    <lineage>
        <taxon>Eukaryota</taxon>
        <taxon>Metazoa</taxon>
        <taxon>Spiralia</taxon>
        <taxon>Lophotrochozoa</taxon>
        <taxon>Platyhelminthes</taxon>
        <taxon>Trematoda</taxon>
        <taxon>Digenea</taxon>
        <taxon>Plagiorchiida</taxon>
        <taxon>Troglotremata</taxon>
        <taxon>Troglotrematidae</taxon>
        <taxon>Paragonimus</taxon>
    </lineage>
</organism>
<gene>
    <name evidence="1" type="ORF">P879_00673</name>
</gene>
<proteinExistence type="predicted"/>
<name>A0A8T0DWW9_9TREM</name>
<sequence length="197" mass="22432">MLFKFITRSDRSITGIEVDRWRINETVNESTLEKMRNRLQTILNTDVDDIFITWFDGMDYCSIHDVNDLKDAVEAMLKQNIRCLRIFASVSRAKRSMPSSYASSLQPTKLSRNCNTVTPSGNQNLVDMTLKALVNYLASGNRRVSSPRIDVLRSMGYQQQGSYLRKIICLANGDLNTVIELIEATRRPQTISSCVQL</sequence>
<evidence type="ECO:0008006" key="3">
    <source>
        <dbReference type="Google" id="ProtNLM"/>
    </source>
</evidence>
<keyword evidence="2" id="KW-1185">Reference proteome</keyword>
<comment type="caution">
    <text evidence="1">The sequence shown here is derived from an EMBL/GenBank/DDBJ whole genome shotgun (WGS) entry which is preliminary data.</text>
</comment>
<protein>
    <recommendedName>
        <fullName evidence="3">UBA domain-containing protein</fullName>
    </recommendedName>
</protein>
<evidence type="ECO:0000313" key="2">
    <source>
        <dbReference type="Proteomes" id="UP000699462"/>
    </source>
</evidence>